<keyword evidence="2" id="KW-1133">Transmembrane helix</keyword>
<proteinExistence type="predicted"/>
<reference evidence="3 4" key="1">
    <citation type="journal article" date="2019" name="Nat. Ecol. Evol.">
        <title>Megaphylogeny resolves global patterns of mushroom evolution.</title>
        <authorList>
            <person name="Varga T."/>
            <person name="Krizsan K."/>
            <person name="Foldi C."/>
            <person name="Dima B."/>
            <person name="Sanchez-Garcia M."/>
            <person name="Sanchez-Ramirez S."/>
            <person name="Szollosi G.J."/>
            <person name="Szarkandi J.G."/>
            <person name="Papp V."/>
            <person name="Albert L."/>
            <person name="Andreopoulos W."/>
            <person name="Angelini C."/>
            <person name="Antonin V."/>
            <person name="Barry K.W."/>
            <person name="Bougher N.L."/>
            <person name="Buchanan P."/>
            <person name="Buyck B."/>
            <person name="Bense V."/>
            <person name="Catcheside P."/>
            <person name="Chovatia M."/>
            <person name="Cooper J."/>
            <person name="Damon W."/>
            <person name="Desjardin D."/>
            <person name="Finy P."/>
            <person name="Geml J."/>
            <person name="Haridas S."/>
            <person name="Hughes K."/>
            <person name="Justo A."/>
            <person name="Karasinski D."/>
            <person name="Kautmanova I."/>
            <person name="Kiss B."/>
            <person name="Kocsube S."/>
            <person name="Kotiranta H."/>
            <person name="LaButti K.M."/>
            <person name="Lechner B.E."/>
            <person name="Liimatainen K."/>
            <person name="Lipzen A."/>
            <person name="Lukacs Z."/>
            <person name="Mihaltcheva S."/>
            <person name="Morgado L.N."/>
            <person name="Niskanen T."/>
            <person name="Noordeloos M.E."/>
            <person name="Ohm R.A."/>
            <person name="Ortiz-Santana B."/>
            <person name="Ovrebo C."/>
            <person name="Racz N."/>
            <person name="Riley R."/>
            <person name="Savchenko A."/>
            <person name="Shiryaev A."/>
            <person name="Soop K."/>
            <person name="Spirin V."/>
            <person name="Szebenyi C."/>
            <person name="Tomsovsky M."/>
            <person name="Tulloss R.E."/>
            <person name="Uehling J."/>
            <person name="Grigoriev I.V."/>
            <person name="Vagvolgyi C."/>
            <person name="Papp T."/>
            <person name="Martin F.M."/>
            <person name="Miettinen O."/>
            <person name="Hibbett D.S."/>
            <person name="Nagy L.G."/>
        </authorList>
    </citation>
    <scope>NUCLEOTIDE SEQUENCE [LARGE SCALE GENOMIC DNA]</scope>
    <source>
        <strain evidence="3 4">HHB13444</strain>
    </source>
</reference>
<protein>
    <submittedName>
        <fullName evidence="3">Uncharacterized protein</fullName>
    </submittedName>
</protein>
<keyword evidence="2" id="KW-0812">Transmembrane</keyword>
<sequence>MSSSSSERPTRASAVSVASGEAAEETPFTPKLVVVVVGCLVGFFIILFGFWVVSRRTCCARNRSRLPQYNHIPAAARRGAPTADLDRSRCRLCPFSGLKARDSESMIRAPIPSPPPPYTRALSTPPFTTTGSGSPPPLSRLSSCGSSAARTEFSGPSAPDFPPPAYIARGPRAPVASISRGRR</sequence>
<name>A0A5C3PMN5_9APHY</name>
<feature type="transmembrane region" description="Helical" evidence="2">
    <location>
        <begin position="32"/>
        <end position="53"/>
    </location>
</feature>
<dbReference type="AlphaFoldDB" id="A0A5C3PMN5"/>
<keyword evidence="2" id="KW-0472">Membrane</keyword>
<dbReference type="InParanoid" id="A0A5C3PMN5"/>
<feature type="region of interest" description="Disordered" evidence="1">
    <location>
        <begin position="106"/>
        <end position="183"/>
    </location>
</feature>
<dbReference type="EMBL" id="ML211031">
    <property type="protein sequence ID" value="TFK90985.1"/>
    <property type="molecule type" value="Genomic_DNA"/>
</dbReference>
<dbReference type="Proteomes" id="UP000308197">
    <property type="component" value="Unassembled WGS sequence"/>
</dbReference>
<gene>
    <name evidence="3" type="ORF">K466DRAFT_583210</name>
</gene>
<evidence type="ECO:0000313" key="4">
    <source>
        <dbReference type="Proteomes" id="UP000308197"/>
    </source>
</evidence>
<evidence type="ECO:0000256" key="2">
    <source>
        <dbReference type="SAM" id="Phobius"/>
    </source>
</evidence>
<evidence type="ECO:0000256" key="1">
    <source>
        <dbReference type="SAM" id="MobiDB-lite"/>
    </source>
</evidence>
<organism evidence="3 4">
    <name type="scientific">Polyporus arcularius HHB13444</name>
    <dbReference type="NCBI Taxonomy" id="1314778"/>
    <lineage>
        <taxon>Eukaryota</taxon>
        <taxon>Fungi</taxon>
        <taxon>Dikarya</taxon>
        <taxon>Basidiomycota</taxon>
        <taxon>Agaricomycotina</taxon>
        <taxon>Agaricomycetes</taxon>
        <taxon>Polyporales</taxon>
        <taxon>Polyporaceae</taxon>
        <taxon>Polyporus</taxon>
    </lineage>
</organism>
<evidence type="ECO:0000313" key="3">
    <source>
        <dbReference type="EMBL" id="TFK90985.1"/>
    </source>
</evidence>
<feature type="compositionally biased region" description="Low complexity" evidence="1">
    <location>
        <begin position="122"/>
        <end position="147"/>
    </location>
</feature>
<keyword evidence="4" id="KW-1185">Reference proteome</keyword>
<accession>A0A5C3PMN5</accession>